<dbReference type="SUPFAM" id="SSF55874">
    <property type="entry name" value="ATPase domain of HSP90 chaperone/DNA topoisomerase II/histidine kinase"/>
    <property type="match status" value="1"/>
</dbReference>
<accession>A0A3P1V7X7</accession>
<dbReference type="Gene3D" id="1.20.5.1930">
    <property type="match status" value="1"/>
</dbReference>
<dbReference type="InterPro" id="IPR003594">
    <property type="entry name" value="HATPase_dom"/>
</dbReference>
<dbReference type="GO" id="GO:0005524">
    <property type="term" value="F:ATP binding"/>
    <property type="evidence" value="ECO:0007669"/>
    <property type="project" value="UniProtKB-UniRule"/>
</dbReference>
<feature type="transmembrane region" description="Helical" evidence="14">
    <location>
        <begin position="46"/>
        <end position="71"/>
    </location>
</feature>
<keyword evidence="8 13" id="KW-0418">Kinase</keyword>
<keyword evidence="6 14" id="KW-0812">Transmembrane</keyword>
<dbReference type="Gene3D" id="3.30.565.10">
    <property type="entry name" value="Histidine kinase-like ATPase, C-terminal domain"/>
    <property type="match status" value="1"/>
</dbReference>
<evidence type="ECO:0000256" key="12">
    <source>
        <dbReference type="ARBA" id="ARBA00023136"/>
    </source>
</evidence>
<keyword evidence="3 13" id="KW-1003">Cell membrane</keyword>
<dbReference type="InterPro" id="IPR036890">
    <property type="entry name" value="HATPase_C_sf"/>
</dbReference>
<dbReference type="InterPro" id="IPR017202">
    <property type="entry name" value="LiaS/VraS"/>
</dbReference>
<gene>
    <name evidence="16" type="ORF">EII38_09465</name>
</gene>
<feature type="transmembrane region" description="Helical" evidence="14">
    <location>
        <begin position="7"/>
        <end position="26"/>
    </location>
</feature>
<name>A0A3P1V7X7_9STRE</name>
<organism evidence="16 17">
    <name type="scientific">Streptococcus minor</name>
    <dbReference type="NCBI Taxonomy" id="229549"/>
    <lineage>
        <taxon>Bacteria</taxon>
        <taxon>Bacillati</taxon>
        <taxon>Bacillota</taxon>
        <taxon>Bacilli</taxon>
        <taxon>Lactobacillales</taxon>
        <taxon>Streptococcaceae</taxon>
        <taxon>Streptococcus</taxon>
    </lineage>
</organism>
<evidence type="ECO:0000259" key="15">
    <source>
        <dbReference type="PROSITE" id="PS50109"/>
    </source>
</evidence>
<keyword evidence="10 14" id="KW-1133">Transmembrane helix</keyword>
<evidence type="ECO:0000256" key="8">
    <source>
        <dbReference type="ARBA" id="ARBA00022777"/>
    </source>
</evidence>
<comment type="subcellular location">
    <subcellularLocation>
        <location evidence="2 13">Cell membrane</location>
        <topology evidence="2 13">Multi-pass membrane protein</topology>
    </subcellularLocation>
</comment>
<evidence type="ECO:0000313" key="17">
    <source>
        <dbReference type="Proteomes" id="UP000281771"/>
    </source>
</evidence>
<dbReference type="RefSeq" id="WP_124777967.1">
    <property type="nucleotide sequence ID" value="NZ_RQZA01000014.1"/>
</dbReference>
<evidence type="ECO:0000256" key="10">
    <source>
        <dbReference type="ARBA" id="ARBA00022989"/>
    </source>
</evidence>
<evidence type="ECO:0000256" key="14">
    <source>
        <dbReference type="SAM" id="Phobius"/>
    </source>
</evidence>
<dbReference type="GO" id="GO:0005886">
    <property type="term" value="C:plasma membrane"/>
    <property type="evidence" value="ECO:0007669"/>
    <property type="project" value="UniProtKB-SubCell"/>
</dbReference>
<proteinExistence type="predicted"/>
<keyword evidence="17" id="KW-1185">Reference proteome</keyword>
<dbReference type="Pfam" id="PF07730">
    <property type="entry name" value="HisKA_3"/>
    <property type="match status" value="1"/>
</dbReference>
<keyword evidence="4" id="KW-0597">Phosphoprotein</keyword>
<dbReference type="Pfam" id="PF02518">
    <property type="entry name" value="HATPase_c"/>
    <property type="match status" value="1"/>
</dbReference>
<comment type="catalytic activity">
    <reaction evidence="1 13">
        <text>ATP + protein L-histidine = ADP + protein N-phospho-L-histidine.</text>
        <dbReference type="EC" id="2.7.13.3"/>
    </reaction>
</comment>
<dbReference type="AlphaFoldDB" id="A0A3P1V7X7"/>
<evidence type="ECO:0000256" key="11">
    <source>
        <dbReference type="ARBA" id="ARBA00023012"/>
    </source>
</evidence>
<dbReference type="CDD" id="cd16917">
    <property type="entry name" value="HATPase_UhpB-NarQ-NarX-like"/>
    <property type="match status" value="1"/>
</dbReference>
<evidence type="ECO:0000256" key="6">
    <source>
        <dbReference type="ARBA" id="ARBA00022692"/>
    </source>
</evidence>
<evidence type="ECO:0000313" key="16">
    <source>
        <dbReference type="EMBL" id="RRD29610.1"/>
    </source>
</evidence>
<dbReference type="PANTHER" id="PTHR24421">
    <property type="entry name" value="NITRATE/NITRITE SENSOR PROTEIN NARX-RELATED"/>
    <property type="match status" value="1"/>
</dbReference>
<dbReference type="InterPro" id="IPR050482">
    <property type="entry name" value="Sensor_HK_TwoCompSys"/>
</dbReference>
<reference evidence="16 17" key="1">
    <citation type="submission" date="2018-11" db="EMBL/GenBank/DDBJ databases">
        <title>Genomes From Bacteria Associated with the Canine Oral Cavity: a Test Case for Automated Genome-Based Taxonomic Assignment.</title>
        <authorList>
            <person name="Coil D.A."/>
            <person name="Jospin G."/>
            <person name="Darling A.E."/>
            <person name="Wallis C."/>
            <person name="Davis I.J."/>
            <person name="Harris S."/>
            <person name="Eisen J.A."/>
            <person name="Holcombe L.J."/>
            <person name="O'Flynn C."/>
        </authorList>
    </citation>
    <scope>NUCLEOTIDE SEQUENCE [LARGE SCALE GENOMIC DNA]</scope>
    <source>
        <strain evidence="16 17">OH4621_COT-116</strain>
    </source>
</reference>
<sequence>MIKKSTVFLLAWYATVMVFVVLAAILPLLNYSVLDITLWISTEQLIFTLVLLIVILTFFLIVLVQTSNLLATQSLRQNLRMILKNKSIRATADEDQLLLQLSEKVIGLTRQVQMIDNQDLVKREEIVESERRRIARDLHDTVSQELFATSMILSGLTSNLAHISSENLSQQLQTVKQMIETAQRDLRILLLHLRPSELDGKSLVEGFELILKEVSDKSSVEVQFKHEVRDLPKLVEEHLFRIGQEIVSNTLRHAHAKHLDVYLMQSETELQLKMADDGVGFVQDEDQELSYGLANIQERVEDLAGTLKIRTAPNKGVAIDIRIPLLHGREEESTSEEGDDYVEN</sequence>
<evidence type="ECO:0000256" key="7">
    <source>
        <dbReference type="ARBA" id="ARBA00022741"/>
    </source>
</evidence>
<evidence type="ECO:0000256" key="2">
    <source>
        <dbReference type="ARBA" id="ARBA00004651"/>
    </source>
</evidence>
<keyword evidence="9 13" id="KW-0067">ATP-binding</keyword>
<dbReference type="EMBL" id="RQZA01000014">
    <property type="protein sequence ID" value="RRD29610.1"/>
    <property type="molecule type" value="Genomic_DNA"/>
</dbReference>
<evidence type="ECO:0000256" key="3">
    <source>
        <dbReference type="ARBA" id="ARBA00022475"/>
    </source>
</evidence>
<evidence type="ECO:0000256" key="4">
    <source>
        <dbReference type="ARBA" id="ARBA00022553"/>
    </source>
</evidence>
<dbReference type="InterPro" id="IPR011712">
    <property type="entry name" value="Sig_transdc_His_kin_sub3_dim/P"/>
</dbReference>
<keyword evidence="5 13" id="KW-0808">Transferase</keyword>
<dbReference type="PROSITE" id="PS50109">
    <property type="entry name" value="HIS_KIN"/>
    <property type="match status" value="1"/>
</dbReference>
<dbReference type="GO" id="GO:0000155">
    <property type="term" value="F:phosphorelay sensor kinase activity"/>
    <property type="evidence" value="ECO:0007669"/>
    <property type="project" value="UniProtKB-UniRule"/>
</dbReference>
<dbReference type="InterPro" id="IPR005467">
    <property type="entry name" value="His_kinase_dom"/>
</dbReference>
<feature type="domain" description="Histidine kinase" evidence="15">
    <location>
        <begin position="133"/>
        <end position="327"/>
    </location>
</feature>
<dbReference type="Proteomes" id="UP000281771">
    <property type="component" value="Unassembled WGS sequence"/>
</dbReference>
<keyword evidence="12 13" id="KW-0472">Membrane</keyword>
<dbReference type="GO" id="GO:0046983">
    <property type="term" value="F:protein dimerization activity"/>
    <property type="evidence" value="ECO:0007669"/>
    <property type="project" value="InterPro"/>
</dbReference>
<keyword evidence="11 13" id="KW-0902">Two-component regulatory system</keyword>
<dbReference type="STRING" id="1123309.GCA_000377005_00074"/>
<protein>
    <recommendedName>
        <fullName evidence="13">Sensor histidine kinase</fullName>
        <ecNumber evidence="13">2.7.13.3</ecNumber>
    </recommendedName>
</protein>
<dbReference type="PIRSF" id="PIRSF037431">
    <property type="entry name" value="STHK_LiaS"/>
    <property type="match status" value="1"/>
</dbReference>
<dbReference type="PANTHER" id="PTHR24421:SF37">
    <property type="entry name" value="SENSOR HISTIDINE KINASE NARS"/>
    <property type="match status" value="1"/>
</dbReference>
<evidence type="ECO:0000256" key="13">
    <source>
        <dbReference type="PIRNR" id="PIRNR037431"/>
    </source>
</evidence>
<evidence type="ECO:0000256" key="5">
    <source>
        <dbReference type="ARBA" id="ARBA00022679"/>
    </source>
</evidence>
<evidence type="ECO:0000256" key="1">
    <source>
        <dbReference type="ARBA" id="ARBA00000085"/>
    </source>
</evidence>
<evidence type="ECO:0000256" key="9">
    <source>
        <dbReference type="ARBA" id="ARBA00022840"/>
    </source>
</evidence>
<comment type="caution">
    <text evidence="16">The sequence shown here is derived from an EMBL/GenBank/DDBJ whole genome shotgun (WGS) entry which is preliminary data.</text>
</comment>
<dbReference type="EC" id="2.7.13.3" evidence="13"/>
<keyword evidence="7 13" id="KW-0547">Nucleotide-binding</keyword>